<dbReference type="EnsemblPlants" id="KEH21945">
    <property type="protein sequence ID" value="KEH21945"/>
    <property type="gene ID" value="MTR_7g027265"/>
</dbReference>
<reference evidence="14" key="3">
    <citation type="submission" date="2015-04" db="UniProtKB">
        <authorList>
            <consortium name="EnsemblPlants"/>
        </authorList>
    </citation>
    <scope>IDENTIFICATION</scope>
    <source>
        <strain evidence="14">cv. Jemalong A17</strain>
    </source>
</reference>
<reference evidence="13 15" key="1">
    <citation type="journal article" date="2011" name="Nature">
        <title>The Medicago genome provides insight into the evolution of rhizobial symbioses.</title>
        <authorList>
            <person name="Young N.D."/>
            <person name="Debelle F."/>
            <person name="Oldroyd G.E."/>
            <person name="Geurts R."/>
            <person name="Cannon S.B."/>
            <person name="Udvardi M.K."/>
            <person name="Benedito V.A."/>
            <person name="Mayer K.F."/>
            <person name="Gouzy J."/>
            <person name="Schoof H."/>
            <person name="Van de Peer Y."/>
            <person name="Proost S."/>
            <person name="Cook D.R."/>
            <person name="Meyers B.C."/>
            <person name="Spannagl M."/>
            <person name="Cheung F."/>
            <person name="De Mita S."/>
            <person name="Krishnakumar V."/>
            <person name="Gundlach H."/>
            <person name="Zhou S."/>
            <person name="Mudge J."/>
            <person name="Bharti A.K."/>
            <person name="Murray J.D."/>
            <person name="Naoumkina M.A."/>
            <person name="Rosen B."/>
            <person name="Silverstein K.A."/>
            <person name="Tang H."/>
            <person name="Rombauts S."/>
            <person name="Zhao P.X."/>
            <person name="Zhou P."/>
            <person name="Barbe V."/>
            <person name="Bardou P."/>
            <person name="Bechner M."/>
            <person name="Bellec A."/>
            <person name="Berger A."/>
            <person name="Berges H."/>
            <person name="Bidwell S."/>
            <person name="Bisseling T."/>
            <person name="Choisne N."/>
            <person name="Couloux A."/>
            <person name="Denny R."/>
            <person name="Deshpande S."/>
            <person name="Dai X."/>
            <person name="Doyle J.J."/>
            <person name="Dudez A.M."/>
            <person name="Farmer A.D."/>
            <person name="Fouteau S."/>
            <person name="Franken C."/>
            <person name="Gibelin C."/>
            <person name="Gish J."/>
            <person name="Goldstein S."/>
            <person name="Gonzalez A.J."/>
            <person name="Green P.J."/>
            <person name="Hallab A."/>
            <person name="Hartog M."/>
            <person name="Hua A."/>
            <person name="Humphray S.J."/>
            <person name="Jeong D.H."/>
            <person name="Jing Y."/>
            <person name="Jocker A."/>
            <person name="Kenton S.M."/>
            <person name="Kim D.J."/>
            <person name="Klee K."/>
            <person name="Lai H."/>
            <person name="Lang C."/>
            <person name="Lin S."/>
            <person name="Macmil S.L."/>
            <person name="Magdelenat G."/>
            <person name="Matthews L."/>
            <person name="McCorrison J."/>
            <person name="Monaghan E.L."/>
            <person name="Mun J.H."/>
            <person name="Najar F.Z."/>
            <person name="Nicholson C."/>
            <person name="Noirot C."/>
            <person name="O'Bleness M."/>
            <person name="Paule C.R."/>
            <person name="Poulain J."/>
            <person name="Prion F."/>
            <person name="Qin B."/>
            <person name="Qu C."/>
            <person name="Retzel E.F."/>
            <person name="Riddle C."/>
            <person name="Sallet E."/>
            <person name="Samain S."/>
            <person name="Samson N."/>
            <person name="Sanders I."/>
            <person name="Saurat O."/>
            <person name="Scarpelli C."/>
            <person name="Schiex T."/>
            <person name="Segurens B."/>
            <person name="Severin A.J."/>
            <person name="Sherrier D.J."/>
            <person name="Shi R."/>
            <person name="Sims S."/>
            <person name="Singer S.R."/>
            <person name="Sinharoy S."/>
            <person name="Sterck L."/>
            <person name="Viollet A."/>
            <person name="Wang B.B."/>
            <person name="Wang K."/>
            <person name="Wang M."/>
            <person name="Wang X."/>
            <person name="Warfsmann J."/>
            <person name="Weissenbach J."/>
            <person name="White D.D."/>
            <person name="White J.D."/>
            <person name="Wiley G.B."/>
            <person name="Wincker P."/>
            <person name="Xing Y."/>
            <person name="Yang L."/>
            <person name="Yao Z."/>
            <person name="Ying F."/>
            <person name="Zhai J."/>
            <person name="Zhou L."/>
            <person name="Zuber A."/>
            <person name="Denarie J."/>
            <person name="Dixon R.A."/>
            <person name="May G.D."/>
            <person name="Schwartz D.C."/>
            <person name="Rogers J."/>
            <person name="Quetier F."/>
            <person name="Town C.D."/>
            <person name="Roe B.A."/>
        </authorList>
    </citation>
    <scope>NUCLEOTIDE SEQUENCE [LARGE SCALE GENOMIC DNA]</scope>
    <source>
        <strain evidence="13">A17</strain>
        <strain evidence="14 15">cv. Jemalong A17</strain>
    </source>
</reference>
<comment type="subcellular location">
    <subcellularLocation>
        <location evidence="1 9 10">Nucleus</location>
    </subcellularLocation>
</comment>
<dbReference type="Proteomes" id="UP000002051">
    <property type="component" value="Unassembled WGS sequence"/>
</dbReference>
<evidence type="ECO:0000256" key="4">
    <source>
        <dbReference type="ARBA" id="ARBA00023054"/>
    </source>
</evidence>
<keyword evidence="5 9" id="KW-0238">DNA-binding</keyword>
<evidence type="ECO:0000259" key="12">
    <source>
        <dbReference type="PROSITE" id="PS50071"/>
    </source>
</evidence>
<name>A0A072U7Y3_MEDTR</name>
<keyword evidence="3" id="KW-0805">Transcription regulation</keyword>
<evidence type="ECO:0000256" key="9">
    <source>
        <dbReference type="PROSITE-ProRule" id="PRU00108"/>
    </source>
</evidence>
<dbReference type="AlphaFoldDB" id="A0A072U7Y3"/>
<keyword evidence="4" id="KW-0175">Coiled coil</keyword>
<evidence type="ECO:0000313" key="15">
    <source>
        <dbReference type="Proteomes" id="UP000002051"/>
    </source>
</evidence>
<feature type="region of interest" description="Disordered" evidence="11">
    <location>
        <begin position="1"/>
        <end position="26"/>
    </location>
</feature>
<dbReference type="PANTHER" id="PTHR45654">
    <property type="entry name" value="HOMEOBOX-LEUCINE ZIPPER PROTEIN MERISTEM L1"/>
    <property type="match status" value="1"/>
</dbReference>
<dbReference type="SMART" id="SM00389">
    <property type="entry name" value="HOX"/>
    <property type="match status" value="1"/>
</dbReference>
<dbReference type="FunFam" id="1.10.10.60:FF:000229">
    <property type="entry name" value="Homeobox-leucine zipper protein HDG1"/>
    <property type="match status" value="1"/>
</dbReference>
<keyword evidence="15" id="KW-1185">Reference proteome</keyword>
<feature type="DNA-binding region" description="Homeobox" evidence="9">
    <location>
        <begin position="17"/>
        <end position="76"/>
    </location>
</feature>
<accession>A0A072U7Y3</accession>
<organism evidence="13 15">
    <name type="scientific">Medicago truncatula</name>
    <name type="common">Barrel medic</name>
    <name type="synonym">Medicago tribuloides</name>
    <dbReference type="NCBI Taxonomy" id="3880"/>
    <lineage>
        <taxon>Eukaryota</taxon>
        <taxon>Viridiplantae</taxon>
        <taxon>Streptophyta</taxon>
        <taxon>Embryophyta</taxon>
        <taxon>Tracheophyta</taxon>
        <taxon>Spermatophyta</taxon>
        <taxon>Magnoliopsida</taxon>
        <taxon>eudicotyledons</taxon>
        <taxon>Gunneridae</taxon>
        <taxon>Pentapetalae</taxon>
        <taxon>rosids</taxon>
        <taxon>fabids</taxon>
        <taxon>Fabales</taxon>
        <taxon>Fabaceae</taxon>
        <taxon>Papilionoideae</taxon>
        <taxon>50 kb inversion clade</taxon>
        <taxon>NPAAA clade</taxon>
        <taxon>Hologalegina</taxon>
        <taxon>IRL clade</taxon>
        <taxon>Trifolieae</taxon>
        <taxon>Medicago</taxon>
    </lineage>
</organism>
<comment type="similarity">
    <text evidence="2">Belongs to the HD-ZIP homeobox family. Class IV subfamily.</text>
</comment>
<evidence type="ECO:0000256" key="7">
    <source>
        <dbReference type="ARBA" id="ARBA00023163"/>
    </source>
</evidence>
<dbReference type="GO" id="GO:0003677">
    <property type="term" value="F:DNA binding"/>
    <property type="evidence" value="ECO:0007669"/>
    <property type="project" value="UniProtKB-UniRule"/>
</dbReference>
<reference evidence="13 15" key="2">
    <citation type="journal article" date="2014" name="BMC Genomics">
        <title>An improved genome release (version Mt4.0) for the model legume Medicago truncatula.</title>
        <authorList>
            <person name="Tang H."/>
            <person name="Krishnakumar V."/>
            <person name="Bidwell S."/>
            <person name="Rosen B."/>
            <person name="Chan A."/>
            <person name="Zhou S."/>
            <person name="Gentzbittel L."/>
            <person name="Childs K.L."/>
            <person name="Yandell M."/>
            <person name="Gundlach H."/>
            <person name="Mayer K.F."/>
            <person name="Schwartz D.C."/>
            <person name="Town C.D."/>
        </authorList>
    </citation>
    <scope>GENOME REANNOTATION</scope>
    <source>
        <strain evidence="13">A17</strain>
        <strain evidence="14 15">cv. Jemalong A17</strain>
    </source>
</reference>
<dbReference type="Gene3D" id="1.10.10.60">
    <property type="entry name" value="Homeodomain-like"/>
    <property type="match status" value="1"/>
</dbReference>
<dbReference type="Pfam" id="PF00046">
    <property type="entry name" value="Homeodomain"/>
    <property type="match status" value="1"/>
</dbReference>
<dbReference type="CDD" id="cd00086">
    <property type="entry name" value="homeodomain"/>
    <property type="match status" value="1"/>
</dbReference>
<dbReference type="SUPFAM" id="SSF46689">
    <property type="entry name" value="Homeodomain-like"/>
    <property type="match status" value="1"/>
</dbReference>
<keyword evidence="7" id="KW-0804">Transcription</keyword>
<protein>
    <submittedName>
        <fullName evidence="13">Homeobox leucine zipper family protein</fullName>
    </submittedName>
</protein>
<keyword evidence="8 9" id="KW-0539">Nucleus</keyword>
<evidence type="ECO:0000256" key="6">
    <source>
        <dbReference type="ARBA" id="ARBA00023155"/>
    </source>
</evidence>
<dbReference type="PROSITE" id="PS50071">
    <property type="entry name" value="HOMEOBOX_2"/>
    <property type="match status" value="1"/>
</dbReference>
<keyword evidence="6 9" id="KW-0371">Homeobox</keyword>
<evidence type="ECO:0000256" key="3">
    <source>
        <dbReference type="ARBA" id="ARBA00023015"/>
    </source>
</evidence>
<dbReference type="EMBL" id="CM001223">
    <property type="protein sequence ID" value="KEH21945.1"/>
    <property type="molecule type" value="Genomic_DNA"/>
</dbReference>
<proteinExistence type="inferred from homology"/>
<dbReference type="InterPro" id="IPR042160">
    <property type="entry name" value="HD-Zip_IV"/>
</dbReference>
<feature type="domain" description="Homeobox" evidence="12">
    <location>
        <begin position="15"/>
        <end position="75"/>
    </location>
</feature>
<sequence length="140" mass="16502">MEHHGEGSISSNTDYMRMKRSKRHTPRQIQRLEALFKDCSHPCEQHKLQLSRELALSPRQIDVWFQNKRAQMKTREERYDNPKLIEENDKIRSENITIREALENVICSTCGGPSINVDCDFDEQKLRIENAQLKEENFNG</sequence>
<dbReference type="InterPro" id="IPR009057">
    <property type="entry name" value="Homeodomain-like_sf"/>
</dbReference>
<dbReference type="InterPro" id="IPR001356">
    <property type="entry name" value="HD"/>
</dbReference>
<evidence type="ECO:0000256" key="11">
    <source>
        <dbReference type="SAM" id="MobiDB-lite"/>
    </source>
</evidence>
<dbReference type="HOGENOM" id="CLU_118408_0_0_1"/>
<dbReference type="GO" id="GO:0005634">
    <property type="term" value="C:nucleus"/>
    <property type="evidence" value="ECO:0007669"/>
    <property type="project" value="UniProtKB-SubCell"/>
</dbReference>
<dbReference type="PANTHER" id="PTHR45654:SF1">
    <property type="entry name" value="HOMEOBOX-LEUCINE ZIPPER PROTEIN HDG11"/>
    <property type="match status" value="1"/>
</dbReference>
<evidence type="ECO:0000256" key="10">
    <source>
        <dbReference type="RuleBase" id="RU000682"/>
    </source>
</evidence>
<evidence type="ECO:0000256" key="1">
    <source>
        <dbReference type="ARBA" id="ARBA00004123"/>
    </source>
</evidence>
<evidence type="ECO:0000256" key="8">
    <source>
        <dbReference type="ARBA" id="ARBA00023242"/>
    </source>
</evidence>
<evidence type="ECO:0000256" key="2">
    <source>
        <dbReference type="ARBA" id="ARBA00006789"/>
    </source>
</evidence>
<evidence type="ECO:0000313" key="13">
    <source>
        <dbReference type="EMBL" id="KEH21945.1"/>
    </source>
</evidence>
<evidence type="ECO:0000256" key="5">
    <source>
        <dbReference type="ARBA" id="ARBA00023125"/>
    </source>
</evidence>
<gene>
    <name evidence="13" type="ordered locus">MTR_7g027265</name>
</gene>
<evidence type="ECO:0000313" key="14">
    <source>
        <dbReference type="EnsemblPlants" id="KEH21945"/>
    </source>
</evidence>